<dbReference type="AlphaFoldDB" id="A0A9X2WXM6"/>
<sequence>MNSYYKGTHGTTCSAADSILATGFKKGPGLRGSGIYFWLYQFAELLQEAEQLAIAWYNFESNKGSYSKHKDKKCAVVLADLDTKEDDVFDFEAKRQHFMVYAKAIMDKLGEAKLPHEEEKILLSGIHDKFFNDWEEKAKNSFDAVLVRVHAPNKFKSTFHKDIASQPHCILVRNENIIKITDVKKIH</sequence>
<reference evidence="1" key="1">
    <citation type="journal article" date="2023" name="Int. J. Syst. Evol. Microbiol.">
        <title>&lt;i&gt;Shewanella septentrionalis&lt;/i&gt; sp. nov. and &lt;i&gt;Shewanella holmiensis&lt;/i&gt; sp. nov., isolated from Baltic Sea water and sediments.</title>
        <authorList>
            <person name="Martin-Rodriguez A.J."/>
            <person name="Thorell K."/>
            <person name="Joffre E."/>
            <person name="Jensie-Markopoulos S."/>
            <person name="Moore E.R.B."/>
            <person name="Sjoling A."/>
        </authorList>
    </citation>
    <scope>NUCLEOTIDE SEQUENCE</scope>
    <source>
        <strain evidence="1">SP1W3</strain>
    </source>
</reference>
<evidence type="ECO:0000313" key="2">
    <source>
        <dbReference type="Proteomes" id="UP001155604"/>
    </source>
</evidence>
<proteinExistence type="predicted"/>
<dbReference type="Proteomes" id="UP001155604">
    <property type="component" value="Unassembled WGS sequence"/>
</dbReference>
<keyword evidence="2" id="KW-1185">Reference proteome</keyword>
<evidence type="ECO:0000313" key="1">
    <source>
        <dbReference type="EMBL" id="MCT7947335.1"/>
    </source>
</evidence>
<name>A0A9X2WXM6_9GAMM</name>
<dbReference type="EMBL" id="JAMTCC010000038">
    <property type="protein sequence ID" value="MCT7947335.1"/>
    <property type="molecule type" value="Genomic_DNA"/>
</dbReference>
<organism evidence="1 2">
    <name type="scientific">Shewanella septentrionalis</name>
    <dbReference type="NCBI Taxonomy" id="2952223"/>
    <lineage>
        <taxon>Bacteria</taxon>
        <taxon>Pseudomonadati</taxon>
        <taxon>Pseudomonadota</taxon>
        <taxon>Gammaproteobacteria</taxon>
        <taxon>Alteromonadales</taxon>
        <taxon>Shewanellaceae</taxon>
        <taxon>Shewanella</taxon>
    </lineage>
</organism>
<accession>A0A9X2WXM6</accession>
<protein>
    <submittedName>
        <fullName evidence="1">Uncharacterized protein</fullName>
    </submittedName>
</protein>
<comment type="caution">
    <text evidence="1">The sequence shown here is derived from an EMBL/GenBank/DDBJ whole genome shotgun (WGS) entry which is preliminary data.</text>
</comment>
<dbReference type="RefSeq" id="WP_261273602.1">
    <property type="nucleotide sequence ID" value="NZ_JAMTCC010000038.1"/>
</dbReference>
<gene>
    <name evidence="1" type="ORF">NE536_18465</name>
</gene>